<keyword evidence="6 7" id="KW-0066">ATP synthesis</keyword>
<evidence type="ECO:0000256" key="3">
    <source>
        <dbReference type="ARBA" id="ARBA00022781"/>
    </source>
</evidence>
<evidence type="ECO:0000313" key="9">
    <source>
        <dbReference type="Proteomes" id="UP001153642"/>
    </source>
</evidence>
<protein>
    <recommendedName>
        <fullName evidence="7">ATP synthase subunit delta</fullName>
    </recommendedName>
    <alternativeName>
        <fullName evidence="7">ATP synthase F(1) sector subunit delta</fullName>
    </alternativeName>
    <alternativeName>
        <fullName evidence="7">F-type ATPase subunit delta</fullName>
        <shortName evidence="7">F-ATPase subunit delta</shortName>
    </alternativeName>
</protein>
<reference evidence="8" key="1">
    <citation type="submission" date="2022-11" db="EMBL/GenBank/DDBJ databases">
        <title>High-quality draft genome sequence of Galbibacter sp. strain CMA-7.</title>
        <authorList>
            <person name="Wei L."/>
            <person name="Dong C."/>
            <person name="Shao Z."/>
        </authorList>
    </citation>
    <scope>NUCLEOTIDE SEQUENCE</scope>
    <source>
        <strain evidence="8">CMA-7</strain>
    </source>
</reference>
<accession>A0ABT6FUP6</accession>
<keyword evidence="7" id="KW-0139">CF(1)</keyword>
<dbReference type="PANTHER" id="PTHR11910">
    <property type="entry name" value="ATP SYNTHASE DELTA CHAIN"/>
    <property type="match status" value="1"/>
</dbReference>
<keyword evidence="5 7" id="KW-0472">Membrane</keyword>
<comment type="caution">
    <text evidence="8">The sequence shown here is derived from an EMBL/GenBank/DDBJ whole genome shotgun (WGS) entry which is preliminary data.</text>
</comment>
<dbReference type="EMBL" id="JAPMUA010000004">
    <property type="protein sequence ID" value="MDG3586809.1"/>
    <property type="molecule type" value="Genomic_DNA"/>
</dbReference>
<keyword evidence="3 7" id="KW-0375">Hydrogen ion transport</keyword>
<keyword evidence="7" id="KW-1003">Cell membrane</keyword>
<keyword evidence="4 7" id="KW-0406">Ion transport</keyword>
<dbReference type="SUPFAM" id="SSF47928">
    <property type="entry name" value="N-terminal domain of the delta subunit of the F1F0-ATP synthase"/>
    <property type="match status" value="1"/>
</dbReference>
<proteinExistence type="inferred from homology"/>
<dbReference type="PRINTS" id="PR00125">
    <property type="entry name" value="ATPASEDELTA"/>
</dbReference>
<evidence type="ECO:0000256" key="4">
    <source>
        <dbReference type="ARBA" id="ARBA00023065"/>
    </source>
</evidence>
<evidence type="ECO:0000256" key="5">
    <source>
        <dbReference type="ARBA" id="ARBA00023136"/>
    </source>
</evidence>
<dbReference type="NCBIfam" id="TIGR01145">
    <property type="entry name" value="ATP_synt_delta"/>
    <property type="match status" value="1"/>
</dbReference>
<dbReference type="Gene3D" id="1.10.520.20">
    <property type="entry name" value="N-terminal domain of the delta subunit of the F1F0-ATP synthase"/>
    <property type="match status" value="1"/>
</dbReference>
<name>A0ABT6FUP6_9FLAO</name>
<organism evidence="8 9">
    <name type="scientific">Galbibacter pacificus</name>
    <dbReference type="NCBI Taxonomy" id="2996052"/>
    <lineage>
        <taxon>Bacteria</taxon>
        <taxon>Pseudomonadati</taxon>
        <taxon>Bacteroidota</taxon>
        <taxon>Flavobacteriia</taxon>
        <taxon>Flavobacteriales</taxon>
        <taxon>Flavobacteriaceae</taxon>
        <taxon>Galbibacter</taxon>
    </lineage>
</organism>
<dbReference type="HAMAP" id="MF_01416">
    <property type="entry name" value="ATP_synth_delta_bact"/>
    <property type="match status" value="1"/>
</dbReference>
<keyword evidence="9" id="KW-1185">Reference proteome</keyword>
<dbReference type="RefSeq" id="WP_277900528.1">
    <property type="nucleotide sequence ID" value="NZ_JAPMUA010000004.1"/>
</dbReference>
<evidence type="ECO:0000256" key="1">
    <source>
        <dbReference type="ARBA" id="ARBA00004370"/>
    </source>
</evidence>
<gene>
    <name evidence="7 8" type="primary">atpH</name>
    <name evidence="8" type="ORF">OSR52_13110</name>
</gene>
<dbReference type="InterPro" id="IPR026015">
    <property type="entry name" value="ATP_synth_OSCP/delta_N_sf"/>
</dbReference>
<comment type="similarity">
    <text evidence="7">Belongs to the ATPase delta chain family.</text>
</comment>
<comment type="subcellular location">
    <subcellularLocation>
        <location evidence="7">Cell membrane</location>
        <topology evidence="7">Peripheral membrane protein</topology>
    </subcellularLocation>
    <subcellularLocation>
        <location evidence="1">Membrane</location>
    </subcellularLocation>
</comment>
<evidence type="ECO:0000256" key="2">
    <source>
        <dbReference type="ARBA" id="ARBA00022448"/>
    </source>
</evidence>
<sequence>MRGTRAGHRYAKAVLGYAKEQNALEAVDRDMKDIFATIAGSKELQNVLQSPVIKLADKKAVVKEIFSGLNAVSVGLIDALIENNRIDLLKIVAEKYIILHDELRGEEVAIVTTAVPLSKELEQKVLAKVKELTGKKATIKNKIDESILGGFILRVGDLQYNASIANQLNNLKRELQNYTYINN</sequence>
<comment type="function">
    <text evidence="7">F(1)F(0) ATP synthase produces ATP from ADP in the presence of a proton or sodium gradient. F-type ATPases consist of two structural domains, F(1) containing the extramembraneous catalytic core and F(0) containing the membrane proton channel, linked together by a central stalk and a peripheral stalk. During catalysis, ATP synthesis in the catalytic domain of F(1) is coupled via a rotary mechanism of the central stalk subunits to proton translocation.</text>
</comment>
<dbReference type="Proteomes" id="UP001153642">
    <property type="component" value="Unassembled WGS sequence"/>
</dbReference>
<evidence type="ECO:0000256" key="6">
    <source>
        <dbReference type="ARBA" id="ARBA00023310"/>
    </source>
</evidence>
<dbReference type="Pfam" id="PF00213">
    <property type="entry name" value="OSCP"/>
    <property type="match status" value="1"/>
</dbReference>
<keyword evidence="2 7" id="KW-0813">Transport</keyword>
<dbReference type="InterPro" id="IPR000711">
    <property type="entry name" value="ATPase_OSCP/dsu"/>
</dbReference>
<comment type="function">
    <text evidence="7">This protein is part of the stalk that links CF(0) to CF(1). It either transmits conformational changes from CF(0) to CF(1) or is implicated in proton conduction.</text>
</comment>
<evidence type="ECO:0000313" key="8">
    <source>
        <dbReference type="EMBL" id="MDG3586809.1"/>
    </source>
</evidence>
<evidence type="ECO:0000256" key="7">
    <source>
        <dbReference type="HAMAP-Rule" id="MF_01416"/>
    </source>
</evidence>